<dbReference type="GO" id="GO:0008009">
    <property type="term" value="F:chemokine activity"/>
    <property type="evidence" value="ECO:0007669"/>
    <property type="project" value="InterPro"/>
</dbReference>
<dbReference type="Proteomes" id="UP000694389">
    <property type="component" value="Unassembled WGS sequence"/>
</dbReference>
<evidence type="ECO:0000256" key="4">
    <source>
        <dbReference type="ARBA" id="ARBA00022525"/>
    </source>
</evidence>
<keyword evidence="8" id="KW-1185">Reference proteome</keyword>
<evidence type="ECO:0000256" key="5">
    <source>
        <dbReference type="SAM" id="Phobius"/>
    </source>
</evidence>
<dbReference type="SUPFAM" id="SSF54117">
    <property type="entry name" value="Interleukin 8-like chemokines"/>
    <property type="match status" value="1"/>
</dbReference>
<evidence type="ECO:0000313" key="8">
    <source>
        <dbReference type="Proteomes" id="UP000694389"/>
    </source>
</evidence>
<protein>
    <recommendedName>
        <fullName evidence="6">Chemokine interleukin-8-like domain-containing protein</fullName>
    </recommendedName>
</protein>
<keyword evidence="5" id="KW-0812">Transmembrane</keyword>
<dbReference type="PANTHER" id="PTHR12015:SF203">
    <property type="entry name" value="CHEMOKINE INTERLEUKIN-8-LIKE DOMAIN-CONTAINING PROTEIN"/>
    <property type="match status" value="1"/>
</dbReference>
<organism evidence="7 8">
    <name type="scientific">Dicentrarchus labrax</name>
    <name type="common">European seabass</name>
    <name type="synonym">Morone labrax</name>
    <dbReference type="NCBI Taxonomy" id="13489"/>
    <lineage>
        <taxon>Eukaryota</taxon>
        <taxon>Metazoa</taxon>
        <taxon>Chordata</taxon>
        <taxon>Craniata</taxon>
        <taxon>Vertebrata</taxon>
        <taxon>Euteleostomi</taxon>
        <taxon>Actinopterygii</taxon>
        <taxon>Neopterygii</taxon>
        <taxon>Teleostei</taxon>
        <taxon>Neoteleostei</taxon>
        <taxon>Acanthomorphata</taxon>
        <taxon>Eupercaria</taxon>
        <taxon>Moronidae</taxon>
        <taxon>Dicentrarchus</taxon>
    </lineage>
</organism>
<dbReference type="GO" id="GO:0006955">
    <property type="term" value="P:immune response"/>
    <property type="evidence" value="ECO:0007669"/>
    <property type="project" value="InterPro"/>
</dbReference>
<dbReference type="PRINTS" id="PR00437">
    <property type="entry name" value="SMALLCYTKCXC"/>
</dbReference>
<dbReference type="PANTHER" id="PTHR12015">
    <property type="entry name" value="SMALL INDUCIBLE CYTOKINE A"/>
    <property type="match status" value="1"/>
</dbReference>
<dbReference type="GO" id="GO:0005615">
    <property type="term" value="C:extracellular space"/>
    <property type="evidence" value="ECO:0007669"/>
    <property type="project" value="UniProtKB-KW"/>
</dbReference>
<feature type="domain" description="Chemokine interleukin-8-like" evidence="6">
    <location>
        <begin position="77"/>
        <end position="138"/>
    </location>
</feature>
<name>A0A8C4EQ97_DICLA</name>
<keyword evidence="5" id="KW-1133">Transmembrane helix</keyword>
<evidence type="ECO:0000256" key="2">
    <source>
        <dbReference type="ARBA" id="ARBA00010665"/>
    </source>
</evidence>
<dbReference type="InterPro" id="IPR001089">
    <property type="entry name" value="Chemokine_CXC"/>
</dbReference>
<evidence type="ECO:0000256" key="3">
    <source>
        <dbReference type="ARBA" id="ARBA00022514"/>
    </source>
</evidence>
<reference evidence="7" key="1">
    <citation type="submission" date="2025-08" db="UniProtKB">
        <authorList>
            <consortium name="Ensembl"/>
        </authorList>
    </citation>
    <scope>IDENTIFICATION</scope>
</reference>
<dbReference type="InterPro" id="IPR033899">
    <property type="entry name" value="CXC_Chemokine_domain"/>
</dbReference>
<dbReference type="InterPro" id="IPR001811">
    <property type="entry name" value="Chemokine_IL8-like_dom"/>
</dbReference>
<dbReference type="GeneTree" id="ENSGT01000000214675"/>
<keyword evidence="4" id="KW-0964">Secreted</keyword>
<evidence type="ECO:0000259" key="6">
    <source>
        <dbReference type="SMART" id="SM00199"/>
    </source>
</evidence>
<sequence>MCQDRKNKHCFLHTLPFWPLYKPRLYSIHSHRHSHITLISSLALKDQTTAKMTTKPLLLLAALTLFCYISTLHAFPRSGCSCIRTTSNTIPLRVIKKIEVIPISGHCRWIEIIITRRNGSKVCVSPTASWVIDYIRDFQKKNMAETTVSPTAATTNF</sequence>
<comment type="subcellular location">
    <subcellularLocation>
        <location evidence="1">Secreted</location>
    </subcellularLocation>
</comment>
<dbReference type="AlphaFoldDB" id="A0A8C4EQ97"/>
<dbReference type="Pfam" id="PF00048">
    <property type="entry name" value="IL8"/>
    <property type="match status" value="1"/>
</dbReference>
<dbReference type="CDD" id="cd00273">
    <property type="entry name" value="Chemokine_CXC"/>
    <property type="match status" value="1"/>
</dbReference>
<keyword evidence="5" id="KW-0472">Membrane</keyword>
<dbReference type="InterPro" id="IPR039809">
    <property type="entry name" value="Chemokine_b/g/d"/>
</dbReference>
<dbReference type="GO" id="GO:0006952">
    <property type="term" value="P:defense response"/>
    <property type="evidence" value="ECO:0007669"/>
    <property type="project" value="InterPro"/>
</dbReference>
<comment type="similarity">
    <text evidence="2">Belongs to the intercrine alpha (chemokine CxC) family.</text>
</comment>
<dbReference type="SMART" id="SM00199">
    <property type="entry name" value="SCY"/>
    <property type="match status" value="1"/>
</dbReference>
<reference evidence="7" key="2">
    <citation type="submission" date="2025-09" db="UniProtKB">
        <authorList>
            <consortium name="Ensembl"/>
        </authorList>
    </citation>
    <scope>IDENTIFICATION</scope>
</reference>
<keyword evidence="3" id="KW-0202">Cytokine</keyword>
<feature type="transmembrane region" description="Helical" evidence="5">
    <location>
        <begin position="57"/>
        <end position="75"/>
    </location>
</feature>
<proteinExistence type="inferred from homology"/>
<evidence type="ECO:0000313" key="7">
    <source>
        <dbReference type="Ensembl" id="ENSDLAP00005022687.1"/>
    </source>
</evidence>
<evidence type="ECO:0000256" key="1">
    <source>
        <dbReference type="ARBA" id="ARBA00004613"/>
    </source>
</evidence>
<dbReference type="Gene3D" id="2.40.50.40">
    <property type="match status" value="1"/>
</dbReference>
<dbReference type="Ensembl" id="ENSDLAT00005024288.2">
    <property type="protein sequence ID" value="ENSDLAP00005022687.1"/>
    <property type="gene ID" value="ENSDLAG00005010439.2"/>
</dbReference>
<accession>A0A8C4EQ97</accession>
<dbReference type="InterPro" id="IPR036048">
    <property type="entry name" value="Interleukin_8-like_sf"/>
</dbReference>